<gene>
    <name evidence="5" type="ORF">TRICI_004097</name>
</gene>
<feature type="compositionally biased region" description="Basic and acidic residues" evidence="3">
    <location>
        <begin position="974"/>
        <end position="984"/>
    </location>
</feature>
<dbReference type="GO" id="GO:0005737">
    <property type="term" value="C:cytoplasm"/>
    <property type="evidence" value="ECO:0007669"/>
    <property type="project" value="TreeGrafter"/>
</dbReference>
<dbReference type="GO" id="GO:0005519">
    <property type="term" value="F:cytoskeletal regulatory protein binding"/>
    <property type="evidence" value="ECO:0007669"/>
    <property type="project" value="InterPro"/>
</dbReference>
<dbReference type="GO" id="GO:0051286">
    <property type="term" value="C:cell tip"/>
    <property type="evidence" value="ECO:0007669"/>
    <property type="project" value="TreeGrafter"/>
</dbReference>
<dbReference type="OrthoDB" id="783096at2759"/>
<evidence type="ECO:0000313" key="6">
    <source>
        <dbReference type="Proteomes" id="UP000761534"/>
    </source>
</evidence>
<dbReference type="SMART" id="SM00806">
    <property type="entry name" value="AIP3"/>
    <property type="match status" value="1"/>
</dbReference>
<feature type="region of interest" description="Disordered" evidence="3">
    <location>
        <begin position="792"/>
        <end position="995"/>
    </location>
</feature>
<feature type="compositionally biased region" description="Basic and acidic residues" evidence="3">
    <location>
        <begin position="882"/>
        <end position="897"/>
    </location>
</feature>
<dbReference type="InterPro" id="IPR005613">
    <property type="entry name" value="AIP3_C"/>
</dbReference>
<evidence type="ECO:0000256" key="2">
    <source>
        <dbReference type="SAM" id="Coils"/>
    </source>
</evidence>
<keyword evidence="6" id="KW-1185">Reference proteome</keyword>
<feature type="compositionally biased region" description="Basic and acidic residues" evidence="3">
    <location>
        <begin position="792"/>
        <end position="819"/>
    </location>
</feature>
<feature type="compositionally biased region" description="Polar residues" evidence="3">
    <location>
        <begin position="489"/>
        <end position="499"/>
    </location>
</feature>
<sequence>MSTIESTVTRLLVATKQLLESLTQWARGDATEQDVSDVYVNLGNEFNVACRAFLSAGVEVADLGDVPQALRVILEKALSEDASQENLDRYLPSIREIIVNLLRQLKQKQSLIRSSSRSASVSSKSTTSSSQPPPPHHHQGGPQPPPPPPHHQQAPPPHGKSSPSIPSSHSKQNMRSESIKSQGSSANVSRQPSDGSVAAHYKTSVGSSDSDRSGEHYDRHHPVSAQRRPSHENSDRSRSPSKSQSQRYPHHPPQPPPGQHIPRKNSSGSNPLAALQRGEALERRASRRFSAYQFAKLTNGTQGAREAVPDLPPLPGTPPSNRSSYLPTKAPQSSSPADFTSSNLSAEQSGDTTLTATLPPPPEKWSSGNEVSQDTIQSGPINIFLQIGRKVKKAVVERSDITIPALRLLFIDKFAYSPGADTFPDIYIQDPHSGIRYELDEKSLDDLRTGSLLSLNIEAMDEVKKHIDEGLGGILKSINDLSAKIEQNTSSIQKVSDPQASPDTTTTTVATSTETSADNGSREIEKNTGDRLSRISMKQIDSLRHEMSIIRQIGGTALNGFRDQAADIMKKIQVLQASVNLPAPGGTSRSYMEACHKKLSGDTDNLLTNVDDLQDIIEALRKDVAQRGVRPPIRQLESVSKELAQSKSDLEKMEKYINTERPSWKKIWERELDTICEEQQFFKLQEELVADLQDDLQKAAETFSLVEQCSQEQTKSMKKNQTVVVPAPVDGIVHAKDAVLSEVCALQPNHEQRVEAIERAEKLRKKELEMRGLGDEFKEELGEFVEENKLKKSGGVEETERRRKIREQKMLEEQRKNDAEIQAAKAAEREKKREEREKEREKKKNEKKKDKEGKESKEKKKKKDKSKKGGDKEELAEPLADVPKEKEVDTEKSKPEDANPSSSDNFLSVDENDNEAEDKSKDSAATFDQEMVTSSPTADNEDKPDPIEKDTTTIVETDHSSDTKIPDVPSDQQKSPEPETKHTDTVNPEDTNNLL</sequence>
<organism evidence="5 6">
    <name type="scientific">Trichomonascus ciferrii</name>
    <dbReference type="NCBI Taxonomy" id="44093"/>
    <lineage>
        <taxon>Eukaryota</taxon>
        <taxon>Fungi</taxon>
        <taxon>Dikarya</taxon>
        <taxon>Ascomycota</taxon>
        <taxon>Saccharomycotina</taxon>
        <taxon>Dipodascomycetes</taxon>
        <taxon>Dipodascales</taxon>
        <taxon>Trichomonascaceae</taxon>
        <taxon>Trichomonascus</taxon>
        <taxon>Trichomonascus ciferrii complex</taxon>
    </lineage>
</organism>
<feature type="compositionally biased region" description="Low complexity" evidence="3">
    <location>
        <begin position="500"/>
        <end position="517"/>
    </location>
</feature>
<dbReference type="Pfam" id="PF03915">
    <property type="entry name" value="AIP3"/>
    <property type="match status" value="1"/>
</dbReference>
<reference evidence="5" key="1">
    <citation type="journal article" date="2019" name="G3 (Bethesda)">
        <title>Genome Assemblies of Two Rare Opportunistic Yeast Pathogens: Diutina rugosa (syn. Candida rugosa) and Trichomonascus ciferrii (syn. Candida ciferrii).</title>
        <authorList>
            <person name="Mixao V."/>
            <person name="Saus E."/>
            <person name="Hansen A.P."/>
            <person name="Lass-Florl C."/>
            <person name="Gabaldon T."/>
        </authorList>
    </citation>
    <scope>NUCLEOTIDE SEQUENCE</scope>
    <source>
        <strain evidence="5">CBS 4856</strain>
    </source>
</reference>
<dbReference type="PANTHER" id="PTHR22741:SF10">
    <property type="entry name" value="COILED-COIL DOMAIN-CONTAINING PROTEIN CG32809"/>
    <property type="match status" value="1"/>
</dbReference>
<feature type="region of interest" description="Disordered" evidence="3">
    <location>
        <begin position="109"/>
        <end position="281"/>
    </location>
</feature>
<protein>
    <recommendedName>
        <fullName evidence="4">Actin interacting protein 3 C-terminal domain-containing protein</fullName>
    </recommendedName>
</protein>
<feature type="compositionally biased region" description="Basic and acidic residues" evidence="3">
    <location>
        <begin position="209"/>
        <end position="221"/>
    </location>
</feature>
<dbReference type="AlphaFoldDB" id="A0A642V395"/>
<dbReference type="PANTHER" id="PTHR22741">
    <property type="entry name" value="P140CAP/SNIP-RELATED"/>
    <property type="match status" value="1"/>
</dbReference>
<comment type="caution">
    <text evidence="5">The sequence shown here is derived from an EMBL/GenBank/DDBJ whole genome shotgun (WGS) entry which is preliminary data.</text>
</comment>
<dbReference type="InterPro" id="IPR051825">
    <property type="entry name" value="SRCIN1"/>
</dbReference>
<feature type="coiled-coil region" evidence="2">
    <location>
        <begin position="603"/>
        <end position="656"/>
    </location>
</feature>
<feature type="compositionally biased region" description="Polar residues" evidence="3">
    <location>
        <begin position="320"/>
        <end position="351"/>
    </location>
</feature>
<accession>A0A642V395</accession>
<proteinExistence type="predicted"/>
<evidence type="ECO:0000259" key="4">
    <source>
        <dbReference type="SMART" id="SM00806"/>
    </source>
</evidence>
<evidence type="ECO:0000313" key="5">
    <source>
        <dbReference type="EMBL" id="KAA8910573.1"/>
    </source>
</evidence>
<feature type="compositionally biased region" description="Polar residues" evidence="3">
    <location>
        <begin position="985"/>
        <end position="995"/>
    </location>
</feature>
<feature type="compositionally biased region" description="Pro residues" evidence="3">
    <location>
        <begin position="142"/>
        <end position="158"/>
    </location>
</feature>
<evidence type="ECO:0000256" key="3">
    <source>
        <dbReference type="SAM" id="MobiDB-lite"/>
    </source>
</evidence>
<feature type="compositionally biased region" description="Low complexity" evidence="3">
    <location>
        <begin position="110"/>
        <end position="130"/>
    </location>
</feature>
<feature type="compositionally biased region" description="Basic and acidic residues" evidence="3">
    <location>
        <begin position="940"/>
        <end position="965"/>
    </location>
</feature>
<feature type="region of interest" description="Disordered" evidence="3">
    <location>
        <begin position="489"/>
        <end position="529"/>
    </location>
</feature>
<feature type="compositionally biased region" description="Basic and acidic residues" evidence="3">
    <location>
        <begin position="520"/>
        <end position="529"/>
    </location>
</feature>
<dbReference type="EMBL" id="SWFS01000307">
    <property type="protein sequence ID" value="KAA8910573.1"/>
    <property type="molecule type" value="Genomic_DNA"/>
</dbReference>
<feature type="compositionally biased region" description="Basic and acidic residues" evidence="3">
    <location>
        <begin position="826"/>
        <end position="858"/>
    </location>
</feature>
<feature type="domain" description="Actin interacting protein 3 C-terminal" evidence="4">
    <location>
        <begin position="384"/>
        <end position="808"/>
    </location>
</feature>
<dbReference type="Proteomes" id="UP000761534">
    <property type="component" value="Unassembled WGS sequence"/>
</dbReference>
<dbReference type="InterPro" id="IPR056279">
    <property type="entry name" value="Aip3p_Bud6_N"/>
</dbReference>
<dbReference type="InterPro" id="IPR022782">
    <property type="entry name" value="AIP3-like_C"/>
</dbReference>
<dbReference type="VEuPathDB" id="FungiDB:TRICI_004097"/>
<keyword evidence="1 2" id="KW-0175">Coiled coil</keyword>
<evidence type="ECO:0000256" key="1">
    <source>
        <dbReference type="ARBA" id="ARBA00023054"/>
    </source>
</evidence>
<feature type="compositionally biased region" description="Low complexity" evidence="3">
    <location>
        <begin position="159"/>
        <end position="171"/>
    </location>
</feature>
<feature type="compositionally biased region" description="Basic and acidic residues" evidence="3">
    <location>
        <begin position="229"/>
        <end position="238"/>
    </location>
</feature>
<dbReference type="Pfam" id="PF23153">
    <property type="entry name" value="Aip3p_Bud6_N"/>
    <property type="match status" value="1"/>
</dbReference>
<dbReference type="Gene3D" id="1.20.58.1540">
    <property type="entry name" value="Actin interacting protein 3, C-terminal domain"/>
    <property type="match status" value="1"/>
</dbReference>
<feature type="compositionally biased region" description="Polar residues" evidence="3">
    <location>
        <begin position="173"/>
        <end position="194"/>
    </location>
</feature>
<name>A0A642V395_9ASCO</name>
<feature type="region of interest" description="Disordered" evidence="3">
    <location>
        <begin position="296"/>
        <end position="372"/>
    </location>
</feature>
<dbReference type="GO" id="GO:0030010">
    <property type="term" value="P:establishment of cell polarity"/>
    <property type="evidence" value="ECO:0007669"/>
    <property type="project" value="TreeGrafter"/>
</dbReference>